<dbReference type="Pfam" id="PF00535">
    <property type="entry name" value="Glycos_transf_2"/>
    <property type="match status" value="1"/>
</dbReference>
<dbReference type="InterPro" id="IPR029044">
    <property type="entry name" value="Nucleotide-diphossugar_trans"/>
</dbReference>
<comment type="similarity">
    <text evidence="1">Belongs to the glycosyltransferase 2 family.</text>
</comment>
<keyword evidence="8" id="KW-1185">Reference proteome</keyword>
<organism evidence="7 8">
    <name type="scientific">Candidatus Pantoea deserta</name>
    <dbReference type="NCBI Taxonomy" id="1869313"/>
    <lineage>
        <taxon>Bacteria</taxon>
        <taxon>Pseudomonadati</taxon>
        <taxon>Pseudomonadota</taxon>
        <taxon>Gammaproteobacteria</taxon>
        <taxon>Enterobacterales</taxon>
        <taxon>Erwiniaceae</taxon>
        <taxon>Pantoea</taxon>
    </lineage>
</organism>
<dbReference type="SUPFAM" id="SSF53335">
    <property type="entry name" value="S-adenosyl-L-methionine-dependent methyltransferases"/>
    <property type="match status" value="1"/>
</dbReference>
<keyword evidence="2" id="KW-0328">Glycosyltransferase</keyword>
<evidence type="ECO:0000256" key="2">
    <source>
        <dbReference type="ARBA" id="ARBA00022676"/>
    </source>
</evidence>
<name>A0A3N4P2E3_9GAMM</name>
<dbReference type="OrthoDB" id="9816424at2"/>
<comment type="caution">
    <text evidence="7">The sequence shown here is derived from an EMBL/GenBank/DDBJ whole genome shotgun (WGS) entry which is preliminary data.</text>
</comment>
<dbReference type="PANTHER" id="PTHR43179:SF12">
    <property type="entry name" value="GALACTOFURANOSYLTRANSFERASE GLFT2"/>
    <property type="match status" value="1"/>
</dbReference>
<protein>
    <submittedName>
        <fullName evidence="7">Glycosyltransferase</fullName>
    </submittedName>
</protein>
<evidence type="ECO:0000256" key="3">
    <source>
        <dbReference type="ARBA" id="ARBA00022679"/>
    </source>
</evidence>
<feature type="domain" description="Glycosyltransferase 2-like" evidence="5">
    <location>
        <begin position="1123"/>
        <end position="1300"/>
    </location>
</feature>
<dbReference type="SUPFAM" id="SSF53448">
    <property type="entry name" value="Nucleotide-diphospho-sugar transferases"/>
    <property type="match status" value="1"/>
</dbReference>
<dbReference type="Gene3D" id="3.90.550.10">
    <property type="entry name" value="Spore Coat Polysaccharide Biosynthesis Protein SpsA, Chain A"/>
    <property type="match status" value="1"/>
</dbReference>
<evidence type="ECO:0000259" key="5">
    <source>
        <dbReference type="Pfam" id="PF00535"/>
    </source>
</evidence>
<dbReference type="InterPro" id="IPR007739">
    <property type="entry name" value="RgpF"/>
</dbReference>
<evidence type="ECO:0000313" key="7">
    <source>
        <dbReference type="EMBL" id="RPE02792.1"/>
    </source>
</evidence>
<feature type="coiled-coil region" evidence="4">
    <location>
        <begin position="262"/>
        <end position="346"/>
    </location>
</feature>
<dbReference type="InterPro" id="IPR048354">
    <property type="entry name" value="TOD1_MUCI70_glycTrfase_dom"/>
</dbReference>
<dbReference type="EMBL" id="RMVG01000003">
    <property type="protein sequence ID" value="RPE02792.1"/>
    <property type="molecule type" value="Genomic_DNA"/>
</dbReference>
<evidence type="ECO:0000256" key="1">
    <source>
        <dbReference type="ARBA" id="ARBA00006739"/>
    </source>
</evidence>
<keyword evidence="4" id="KW-0175">Coiled coil</keyword>
<evidence type="ECO:0000259" key="6">
    <source>
        <dbReference type="Pfam" id="PF04765"/>
    </source>
</evidence>
<evidence type="ECO:0000256" key="4">
    <source>
        <dbReference type="SAM" id="Coils"/>
    </source>
</evidence>
<sequence>MNSLEKNIDSSIDVCSDLQIPTEDINKYPNYSLNTILFMNPVELPLSAWLEHIPFAFWLINAHRPRVLVELGTHYGSSYFAFCQAIDQLNLSTKTYAVDMWKGDEHAGFYGENVYSAVESHNKHLYSRFSTLMRTSFDEASEHFSEGEIDLLHIDGYHSYEAVKNDFDVWLPKLSNRGVVVFHDSNVRKDNFGVYKFVSELRKKYPCFEFSHGHGLTIVGVGSDQTDTMIQLFSADNNANKVRHIQAIFSRLGKACADEYEVKKIKAEFDRQKSELKDASGKMKDALDKINHLNKKNSDLESSLADIRQSLDIRLDENDYLRLDLLKLQESNVKIQERNIELQEINALKDGKLTLREEEIQAILSSTSWRVTKPLRFLRRAINYFIRIMRFYISQRQHKISANPQATNEEVVDFDRKWYLSHYSDITDSGVDPYTHYLEYGRGEGRYPSEQALKKALAPDLDEEWYLSTYADVKSAGLSALNHYIKYGRIEGRFSSLARLYAQDFDEKWYVEQYPDVAAVDIDPLEHFLSYGCTEGRKPCARPRMLEAPYFRYGPSEYGAKDAPLLMDADVRLNDKFSKRIGVHLHLYYIDLAEEFIKYLNNIPVEFDLFISIPEGKYDVDDCEGIFTSSLQFLNNITVKETKNVGRDIYPFIVVFGQELLNYDLILHIHSKKSPQSKTRGWRRFLLHYTLGNRALVTQILNAFDDDQRLGAFFPAYFHAVTRQPQWGGNGAIVEKQLQNLGFEYNMTYCPDYPAGSFFWARPEAYRPILDGKYDINDFDEEQGQFDGTLAHGFERLFGVLPLLQNYTTRISFVDRDYRLLNYFDKERFATFENNTLPHFEKDRSDDILTYQKERSARLQKKAKVAFVTAIIGDFDALFLPKYLEGDVDYYCFSDTLSDGYGVFQIYKPPYIDADPRRTARYIKTNLLKYIKGYDYVVWVDANIEVNVMVTELVQRVSNSSHTLGAIQHPVRNNLFEEAAEIISWKLDDVDVVKEQIARYEYIHNLRFEPLIESNVLVMDARDEKIHNFMRIWWNEINNFSRRDQLSIGYALKEAKVTWQPLLDEQQSTRDSHEFALFLHGINEWGPKPHIYSSWYQSSPKKTHDINVINSTSVNGEQLNLDIVVCIHNALEDVRACLNSLAEFLSTAHIILVDDASDNETRLYLEEYAKNNSVTLLRQNERLGYTKTSNNGIRSGNNQNVLLLNSDTIVPPGSLNKLCSALNNQPNLGVVGPLSNAASTQSVPSITGSEGQTAINVLPAELSPADIDLYFEKSWDQELVRVPLVHGFCFMVKRNVFEQVGLFDEQSFPHGYGEENDFCFRVSDAGFDLAVLTSTYIYHAKSKSYASDERVRLMDEGMKALVRKYSVHRIQRSVSTMQNHPKLEAVRVLAQKLYNRYSK</sequence>
<dbReference type="Gene3D" id="3.40.50.150">
    <property type="entry name" value="Vaccinia Virus protein VP39"/>
    <property type="match status" value="1"/>
</dbReference>
<reference evidence="7 8" key="1">
    <citation type="submission" date="2018-11" db="EMBL/GenBank/DDBJ databases">
        <title>Whole genome sequencing of Pantoea sp. RIT388.</title>
        <authorList>
            <person name="Gan H.M."/>
            <person name="Hudson A.O."/>
        </authorList>
    </citation>
    <scope>NUCLEOTIDE SEQUENCE [LARGE SCALE GENOMIC DNA]</scope>
    <source>
        <strain evidence="7 8">RIT388</strain>
    </source>
</reference>
<dbReference type="Proteomes" id="UP000281332">
    <property type="component" value="Unassembled WGS sequence"/>
</dbReference>
<dbReference type="Pfam" id="PF05045">
    <property type="entry name" value="RgpF"/>
    <property type="match status" value="1"/>
</dbReference>
<dbReference type="InterPro" id="IPR001173">
    <property type="entry name" value="Glyco_trans_2-like"/>
</dbReference>
<dbReference type="RefSeq" id="WP_123799451.1">
    <property type="nucleotide sequence ID" value="NZ_RMVG01000003.1"/>
</dbReference>
<dbReference type="Pfam" id="PF13578">
    <property type="entry name" value="Methyltransf_24"/>
    <property type="match status" value="1"/>
</dbReference>
<evidence type="ECO:0000313" key="8">
    <source>
        <dbReference type="Proteomes" id="UP000281332"/>
    </source>
</evidence>
<proteinExistence type="inferred from homology"/>
<accession>A0A3N4P2E3</accession>
<feature type="domain" description="TOD1/MUCI70 glycosyltransferase-like" evidence="6">
    <location>
        <begin position="908"/>
        <end position="1056"/>
    </location>
</feature>
<gene>
    <name evidence="7" type="ORF">BBB56_05120</name>
</gene>
<dbReference type="PANTHER" id="PTHR43179">
    <property type="entry name" value="RHAMNOSYLTRANSFERASE WBBL"/>
    <property type="match status" value="1"/>
</dbReference>
<dbReference type="GO" id="GO:0016757">
    <property type="term" value="F:glycosyltransferase activity"/>
    <property type="evidence" value="ECO:0007669"/>
    <property type="project" value="UniProtKB-KW"/>
</dbReference>
<dbReference type="Pfam" id="PF04765">
    <property type="entry name" value="TOD1_MUCI70"/>
    <property type="match status" value="1"/>
</dbReference>
<keyword evidence="3 7" id="KW-0808">Transferase</keyword>
<dbReference type="InterPro" id="IPR029063">
    <property type="entry name" value="SAM-dependent_MTases_sf"/>
</dbReference>